<dbReference type="GO" id="GO:0008757">
    <property type="term" value="F:S-adenosylmethionine-dependent methyltransferase activity"/>
    <property type="evidence" value="ECO:0007669"/>
    <property type="project" value="InterPro"/>
</dbReference>
<dbReference type="CDD" id="cd02440">
    <property type="entry name" value="AdoMet_MTases"/>
    <property type="match status" value="1"/>
</dbReference>
<dbReference type="RefSeq" id="WP_188377648.1">
    <property type="nucleotide sequence ID" value="NZ_BMEL01000003.1"/>
</dbReference>
<protein>
    <submittedName>
        <fullName evidence="2">Methyltransferase</fullName>
    </submittedName>
</protein>
<dbReference type="InterPro" id="IPR013216">
    <property type="entry name" value="Methyltransf_11"/>
</dbReference>
<dbReference type="InterPro" id="IPR029063">
    <property type="entry name" value="SAM-dependent_MTases_sf"/>
</dbReference>
<keyword evidence="2" id="KW-0489">Methyltransferase</keyword>
<dbReference type="EMBL" id="BMEL01000003">
    <property type="protein sequence ID" value="GGF23409.1"/>
    <property type="molecule type" value="Genomic_DNA"/>
</dbReference>
<gene>
    <name evidence="2" type="ORF">GCM10010954_22780</name>
</gene>
<name>A0A917EY57_HALAA</name>
<evidence type="ECO:0000313" key="3">
    <source>
        <dbReference type="Proteomes" id="UP000660110"/>
    </source>
</evidence>
<evidence type="ECO:0000259" key="1">
    <source>
        <dbReference type="Pfam" id="PF08241"/>
    </source>
</evidence>
<keyword evidence="3" id="KW-1185">Reference proteome</keyword>
<proteinExistence type="predicted"/>
<dbReference type="Proteomes" id="UP000660110">
    <property type="component" value="Unassembled WGS sequence"/>
</dbReference>
<keyword evidence="2" id="KW-0808">Transferase</keyword>
<accession>A0A917EY57</accession>
<feature type="domain" description="Methyltransferase type 11" evidence="1">
    <location>
        <begin position="50"/>
        <end position="144"/>
    </location>
</feature>
<dbReference type="SUPFAM" id="SSF53335">
    <property type="entry name" value="S-adenosyl-L-methionine-dependent methyltransferases"/>
    <property type="match status" value="1"/>
</dbReference>
<dbReference type="Gene3D" id="3.40.50.150">
    <property type="entry name" value="Vaccinia Virus protein VP39"/>
    <property type="match status" value="1"/>
</dbReference>
<organism evidence="2 3">
    <name type="scientific">Halobacillus andaensis</name>
    <dbReference type="NCBI Taxonomy" id="1176239"/>
    <lineage>
        <taxon>Bacteria</taxon>
        <taxon>Bacillati</taxon>
        <taxon>Bacillota</taxon>
        <taxon>Bacilli</taxon>
        <taxon>Bacillales</taxon>
        <taxon>Bacillaceae</taxon>
        <taxon>Halobacillus</taxon>
    </lineage>
</organism>
<reference evidence="2" key="1">
    <citation type="journal article" date="2014" name="Int. J. Syst. Evol. Microbiol.">
        <title>Complete genome sequence of Corynebacterium casei LMG S-19264T (=DSM 44701T), isolated from a smear-ripened cheese.</title>
        <authorList>
            <consortium name="US DOE Joint Genome Institute (JGI-PGF)"/>
            <person name="Walter F."/>
            <person name="Albersmeier A."/>
            <person name="Kalinowski J."/>
            <person name="Ruckert C."/>
        </authorList>
    </citation>
    <scope>NUCLEOTIDE SEQUENCE</scope>
    <source>
        <strain evidence="2">CGMCC 1.12153</strain>
    </source>
</reference>
<dbReference type="AlphaFoldDB" id="A0A917EY57"/>
<dbReference type="PANTHER" id="PTHR43861">
    <property type="entry name" value="TRANS-ACONITATE 2-METHYLTRANSFERASE-RELATED"/>
    <property type="match status" value="1"/>
</dbReference>
<evidence type="ECO:0000313" key="2">
    <source>
        <dbReference type="EMBL" id="GGF23409.1"/>
    </source>
</evidence>
<comment type="caution">
    <text evidence="2">The sequence shown here is derived from an EMBL/GenBank/DDBJ whole genome shotgun (WGS) entry which is preliminary data.</text>
</comment>
<reference evidence="2" key="2">
    <citation type="submission" date="2020-09" db="EMBL/GenBank/DDBJ databases">
        <authorList>
            <person name="Sun Q."/>
            <person name="Zhou Y."/>
        </authorList>
    </citation>
    <scope>NUCLEOTIDE SEQUENCE</scope>
    <source>
        <strain evidence="2">CGMCC 1.12153</strain>
    </source>
</reference>
<dbReference type="Pfam" id="PF08241">
    <property type="entry name" value="Methyltransf_11"/>
    <property type="match status" value="1"/>
</dbReference>
<sequence>MEYKGSSVYDQNEFFTTYLKRRNRKESPNHSIEEPVFNELLGKVIGKNILDLGCGDGRFGQELVNRGCAWYLGVDDSANMMKVAKANLEGVNGDVIRSSLEDWEYREEAFDLVISRLVFHYIKDLQNVLHKIQRTLRAGGRLVFSVQHPVLTSSMKSAGKEGKRSDWIVDDYFKTGKRTEPWIQHHVVKYHRTFEDYFYLLQQTGFRVTDVREGKPSSHLLEEAEYERRTRIPLFLMFACEKRGS</sequence>
<dbReference type="GO" id="GO:0032259">
    <property type="term" value="P:methylation"/>
    <property type="evidence" value="ECO:0007669"/>
    <property type="project" value="UniProtKB-KW"/>
</dbReference>